<keyword evidence="1" id="KW-1133">Transmembrane helix</keyword>
<dbReference type="PANTHER" id="PTHR12697">
    <property type="entry name" value="PBS LYASE HEAT-LIKE PROTEIN"/>
    <property type="match status" value="1"/>
</dbReference>
<reference evidence="2" key="1">
    <citation type="journal article" date="2015" name="Nature">
        <title>Complex archaea that bridge the gap between prokaryotes and eukaryotes.</title>
        <authorList>
            <person name="Spang A."/>
            <person name="Saw J.H."/>
            <person name="Jorgensen S.L."/>
            <person name="Zaremba-Niedzwiedzka K."/>
            <person name="Martijn J."/>
            <person name="Lind A.E."/>
            <person name="van Eijk R."/>
            <person name="Schleper C."/>
            <person name="Guy L."/>
            <person name="Ettema T.J."/>
        </authorList>
    </citation>
    <scope>NUCLEOTIDE SEQUENCE</scope>
</reference>
<dbReference type="Pfam" id="PF13646">
    <property type="entry name" value="HEAT_2"/>
    <property type="match status" value="3"/>
</dbReference>
<accession>A0A0F9L8D2</accession>
<keyword evidence="1" id="KW-0472">Membrane</keyword>
<dbReference type="EMBL" id="LAZR01006774">
    <property type="protein sequence ID" value="KKM89728.1"/>
    <property type="molecule type" value="Genomic_DNA"/>
</dbReference>
<dbReference type="PANTHER" id="PTHR12697:SF5">
    <property type="entry name" value="DEOXYHYPUSINE HYDROXYLASE"/>
    <property type="match status" value="1"/>
</dbReference>
<name>A0A0F9L8D2_9ZZZZ</name>
<comment type="caution">
    <text evidence="2">The sequence shown here is derived from an EMBL/GenBank/DDBJ whole genome shotgun (WGS) entry which is preliminary data.</text>
</comment>
<feature type="transmembrane region" description="Helical" evidence="1">
    <location>
        <begin position="12"/>
        <end position="32"/>
    </location>
</feature>
<evidence type="ECO:0008006" key="3">
    <source>
        <dbReference type="Google" id="ProtNLM"/>
    </source>
</evidence>
<evidence type="ECO:0000313" key="2">
    <source>
        <dbReference type="EMBL" id="KKM89728.1"/>
    </source>
</evidence>
<keyword evidence="1" id="KW-0812">Transmembrane</keyword>
<dbReference type="SUPFAM" id="SSF48431">
    <property type="entry name" value="Lipovitellin-phosvitin complex, superhelical domain"/>
    <property type="match status" value="1"/>
</dbReference>
<dbReference type="SMART" id="SM00567">
    <property type="entry name" value="EZ_HEAT"/>
    <property type="match status" value="6"/>
</dbReference>
<dbReference type="InterPro" id="IPR004155">
    <property type="entry name" value="PBS_lyase_HEAT"/>
</dbReference>
<gene>
    <name evidence="2" type="ORF">LCGC14_1245800</name>
</gene>
<proteinExistence type="predicted"/>
<organism evidence="2">
    <name type="scientific">marine sediment metagenome</name>
    <dbReference type="NCBI Taxonomy" id="412755"/>
    <lineage>
        <taxon>unclassified sequences</taxon>
        <taxon>metagenomes</taxon>
        <taxon>ecological metagenomes</taxon>
    </lineage>
</organism>
<evidence type="ECO:0000256" key="1">
    <source>
        <dbReference type="SAM" id="Phobius"/>
    </source>
</evidence>
<sequence>MDTKADRLAMTAKLVVGAVVLGVLILLGGWIVRRRESPQARAEAILAKIDHLDDGGVEWSWPFALWQKKQDYPELVRCLDRLAPDVVDTLAAALSHEDSTVQAAAVHALGASGDVRAAIPLAAMLRDPRFPERHAAILALGKIGGPEAIDAIAEVMLSPFERKRVVVRPESPGPRWLTAWLRTVAAEVLGKMGDPRVVDPLIVVTQSDMADHELKVAAYTSLGSIGDDRAVETLLSTMRTGAYREASAATIALGLTGRPELIGPLTDVLGKSNHAALWALAGLGEPAVVRPIIIPYLRNRNRRTRMWAAAALGRLGDHASIGRLEEMASTDPDTYVRKYAADAVRKIRAKTPTTNRSP</sequence>
<protein>
    <recommendedName>
        <fullName evidence="3">HEAT repeat domain-containing protein</fullName>
    </recommendedName>
</protein>
<dbReference type="GO" id="GO:0016491">
    <property type="term" value="F:oxidoreductase activity"/>
    <property type="evidence" value="ECO:0007669"/>
    <property type="project" value="TreeGrafter"/>
</dbReference>
<dbReference type="InterPro" id="IPR011989">
    <property type="entry name" value="ARM-like"/>
</dbReference>
<dbReference type="AlphaFoldDB" id="A0A0F9L8D2"/>
<dbReference type="InterPro" id="IPR011030">
    <property type="entry name" value="Lipovitellin_superhlx_dom"/>
</dbReference>
<dbReference type="Gene3D" id="1.25.10.10">
    <property type="entry name" value="Leucine-rich Repeat Variant"/>
    <property type="match status" value="3"/>
</dbReference>